<reference evidence="14 15" key="1">
    <citation type="submission" date="2019-05" db="EMBL/GenBank/DDBJ databases">
        <title>Mikania micrantha, genome provides insights into the molecular mechanism of rapid growth.</title>
        <authorList>
            <person name="Liu B."/>
        </authorList>
    </citation>
    <scope>NUCLEOTIDE SEQUENCE [LARGE SCALE GENOMIC DNA]</scope>
    <source>
        <strain evidence="14">NLD-2019</strain>
        <tissue evidence="14">Leaf</tissue>
    </source>
</reference>
<dbReference type="InterPro" id="IPR011009">
    <property type="entry name" value="Kinase-like_dom_sf"/>
</dbReference>
<proteinExistence type="predicted"/>
<dbReference type="EC" id="2.7.11.1" evidence="2"/>
<dbReference type="SUPFAM" id="SSF56112">
    <property type="entry name" value="Protein kinase-like (PK-like)"/>
    <property type="match status" value="2"/>
</dbReference>
<evidence type="ECO:0000256" key="7">
    <source>
        <dbReference type="ARBA" id="ARBA00022840"/>
    </source>
</evidence>
<dbReference type="GO" id="GO:0004674">
    <property type="term" value="F:protein serine/threonine kinase activity"/>
    <property type="evidence" value="ECO:0007669"/>
    <property type="project" value="UniProtKB-EC"/>
</dbReference>
<keyword evidence="5 10" id="KW-0547">Nucleotide-binding</keyword>
<dbReference type="InterPro" id="IPR001245">
    <property type="entry name" value="Ser-Thr/Tyr_kinase_cat_dom"/>
</dbReference>
<dbReference type="PANTHER" id="PTHR45621">
    <property type="entry name" value="OS01G0588500 PROTEIN-RELATED"/>
    <property type="match status" value="1"/>
</dbReference>
<evidence type="ECO:0000256" key="11">
    <source>
        <dbReference type="SAM" id="MobiDB-lite"/>
    </source>
</evidence>
<evidence type="ECO:0000256" key="8">
    <source>
        <dbReference type="ARBA" id="ARBA00047899"/>
    </source>
</evidence>
<dbReference type="Pfam" id="PF07714">
    <property type="entry name" value="PK_Tyr_Ser-Thr"/>
    <property type="match status" value="2"/>
</dbReference>
<dbReference type="OrthoDB" id="1720310at2759"/>
<keyword evidence="3" id="KW-0472">Membrane</keyword>
<evidence type="ECO:0000313" key="14">
    <source>
        <dbReference type="EMBL" id="KAD2804626.1"/>
    </source>
</evidence>
<dbReference type="FunFam" id="1.10.510.10:FF:000095">
    <property type="entry name" value="protein STRUBBELIG-RECEPTOR FAMILY 8"/>
    <property type="match status" value="1"/>
</dbReference>
<gene>
    <name evidence="14" type="ORF">E3N88_38003</name>
</gene>
<feature type="region of interest" description="Disordered" evidence="11">
    <location>
        <begin position="30"/>
        <end position="63"/>
    </location>
</feature>
<evidence type="ECO:0000256" key="10">
    <source>
        <dbReference type="PROSITE-ProRule" id="PRU10141"/>
    </source>
</evidence>
<dbReference type="InterPro" id="IPR000719">
    <property type="entry name" value="Prot_kinase_dom"/>
</dbReference>
<protein>
    <recommendedName>
        <fullName evidence="2">non-specific serine/threonine protein kinase</fullName>
        <ecNumber evidence="2">2.7.11.1</ecNumber>
    </recommendedName>
</protein>
<evidence type="ECO:0000256" key="6">
    <source>
        <dbReference type="ARBA" id="ARBA00022777"/>
    </source>
</evidence>
<keyword evidence="12" id="KW-0732">Signal</keyword>
<comment type="caution">
    <text evidence="14">The sequence shown here is derived from an EMBL/GenBank/DDBJ whole genome shotgun (WGS) entry which is preliminary data.</text>
</comment>
<dbReference type="GO" id="GO:0005886">
    <property type="term" value="C:plasma membrane"/>
    <property type="evidence" value="ECO:0007669"/>
    <property type="project" value="UniProtKB-SubCell"/>
</dbReference>
<accession>A0A5N6LSR6</accession>
<evidence type="ECO:0000256" key="2">
    <source>
        <dbReference type="ARBA" id="ARBA00012513"/>
    </source>
</evidence>
<feature type="chain" id="PRO_5024395463" description="non-specific serine/threonine protein kinase" evidence="12">
    <location>
        <begin position="24"/>
        <end position="563"/>
    </location>
</feature>
<feature type="signal peptide" evidence="12">
    <location>
        <begin position="1"/>
        <end position="23"/>
    </location>
</feature>
<evidence type="ECO:0000256" key="3">
    <source>
        <dbReference type="ARBA" id="ARBA00022475"/>
    </source>
</evidence>
<evidence type="ECO:0000256" key="12">
    <source>
        <dbReference type="SAM" id="SignalP"/>
    </source>
</evidence>
<dbReference type="SMART" id="SM00220">
    <property type="entry name" value="S_TKc"/>
    <property type="match status" value="1"/>
</dbReference>
<keyword evidence="6" id="KW-0418">Kinase</keyword>
<dbReference type="InterPro" id="IPR017441">
    <property type="entry name" value="Protein_kinase_ATP_BS"/>
</dbReference>
<keyword evidence="3" id="KW-1003">Cell membrane</keyword>
<dbReference type="InterPro" id="IPR050823">
    <property type="entry name" value="Plant_Ser_Thr_Prot_Kinase"/>
</dbReference>
<keyword evidence="4" id="KW-0808">Transferase</keyword>
<keyword evidence="15" id="KW-1185">Reference proteome</keyword>
<dbReference type="PROSITE" id="PS50011">
    <property type="entry name" value="PROTEIN_KINASE_DOM"/>
    <property type="match status" value="1"/>
</dbReference>
<sequence>MFFTTTLILLLTVLDILVYYLQKLHEEGNGERKNSSLSSSLDKRSVHEEDHGDRKDSSLSSSSLLHNGCRSGSTTNVYTGQIISTFGYMDAEYFTTHRLTRKSDVYAFGVVLLEVLCGRAALDFTLDEQQHSLAGWAKHCIKGGNLSGIIDPCLRGQVSSKCLKKYGQIAYECLRTCSKDRPTMTMVLARLELVLTWTMRRGVISDRKKDGCESSGVTAASQLVVPPTGDAATLILKEFTYSELRTATRNFRLDGVIGEGSFGKVFIGWLDRETYTPQKAGDGFPVAIKKLNPESMQGFKEWQAEVNFLGKFSHPNIVKLLGYCQSNDKLLLVYEYMQKGSLWKLIRELGEALALPWYTRIKIAIGAAQGLAFLHTTENNVICRDVKSSNILLDEARMQLYFIHDFNAKLSDFGIARLGPVNGESHVTTCVVGTQGYAAPEYISTGQLYVRSDVYSFGVVMLEIITGLRAFDTKRHGAKRNLVDWAMPFLSDRKRVRRVMDPRLKQNYPLKAAQKAAKLILTCLTQLPEERPSMEEVLSGLQEINAIEMKPRKSKTNTIKDYP</sequence>
<dbReference type="Gene3D" id="3.30.200.20">
    <property type="entry name" value="Phosphorylase Kinase, domain 1"/>
    <property type="match status" value="1"/>
</dbReference>
<comment type="subcellular location">
    <subcellularLocation>
        <location evidence="1">Cell membrane</location>
    </subcellularLocation>
</comment>
<evidence type="ECO:0000256" key="4">
    <source>
        <dbReference type="ARBA" id="ARBA00022679"/>
    </source>
</evidence>
<keyword evidence="7 10" id="KW-0067">ATP-binding</keyword>
<dbReference type="EMBL" id="SZYD01000018">
    <property type="protein sequence ID" value="KAD2804626.1"/>
    <property type="molecule type" value="Genomic_DNA"/>
</dbReference>
<dbReference type="PROSITE" id="PS00107">
    <property type="entry name" value="PROTEIN_KINASE_ATP"/>
    <property type="match status" value="1"/>
</dbReference>
<feature type="domain" description="Protein kinase" evidence="13">
    <location>
        <begin position="251"/>
        <end position="544"/>
    </location>
</feature>
<dbReference type="Proteomes" id="UP000326396">
    <property type="component" value="Linkage Group LG8"/>
</dbReference>
<comment type="catalytic activity">
    <reaction evidence="9">
        <text>L-seryl-[protein] + ATP = O-phospho-L-seryl-[protein] + ADP + H(+)</text>
        <dbReference type="Rhea" id="RHEA:17989"/>
        <dbReference type="Rhea" id="RHEA-COMP:9863"/>
        <dbReference type="Rhea" id="RHEA-COMP:11604"/>
        <dbReference type="ChEBI" id="CHEBI:15378"/>
        <dbReference type="ChEBI" id="CHEBI:29999"/>
        <dbReference type="ChEBI" id="CHEBI:30616"/>
        <dbReference type="ChEBI" id="CHEBI:83421"/>
        <dbReference type="ChEBI" id="CHEBI:456216"/>
        <dbReference type="EC" id="2.7.11.1"/>
    </reaction>
</comment>
<feature type="binding site" evidence="10">
    <location>
        <position position="290"/>
    </location>
    <ligand>
        <name>ATP</name>
        <dbReference type="ChEBI" id="CHEBI:30616"/>
    </ligand>
</feature>
<dbReference type="Gene3D" id="1.10.510.10">
    <property type="entry name" value="Transferase(Phosphotransferase) domain 1"/>
    <property type="match status" value="2"/>
</dbReference>
<name>A0A5N6LSR6_9ASTR</name>
<dbReference type="CDD" id="cd14066">
    <property type="entry name" value="STKc_IRAK"/>
    <property type="match status" value="1"/>
</dbReference>
<dbReference type="GO" id="GO:0005524">
    <property type="term" value="F:ATP binding"/>
    <property type="evidence" value="ECO:0007669"/>
    <property type="project" value="UniProtKB-UniRule"/>
</dbReference>
<evidence type="ECO:0000313" key="15">
    <source>
        <dbReference type="Proteomes" id="UP000326396"/>
    </source>
</evidence>
<evidence type="ECO:0000256" key="5">
    <source>
        <dbReference type="ARBA" id="ARBA00022741"/>
    </source>
</evidence>
<feature type="compositionally biased region" description="Basic and acidic residues" evidence="11">
    <location>
        <begin position="41"/>
        <end position="57"/>
    </location>
</feature>
<evidence type="ECO:0000256" key="9">
    <source>
        <dbReference type="ARBA" id="ARBA00048679"/>
    </source>
</evidence>
<organism evidence="14 15">
    <name type="scientific">Mikania micrantha</name>
    <name type="common">bitter vine</name>
    <dbReference type="NCBI Taxonomy" id="192012"/>
    <lineage>
        <taxon>Eukaryota</taxon>
        <taxon>Viridiplantae</taxon>
        <taxon>Streptophyta</taxon>
        <taxon>Embryophyta</taxon>
        <taxon>Tracheophyta</taxon>
        <taxon>Spermatophyta</taxon>
        <taxon>Magnoliopsida</taxon>
        <taxon>eudicotyledons</taxon>
        <taxon>Gunneridae</taxon>
        <taxon>Pentapetalae</taxon>
        <taxon>asterids</taxon>
        <taxon>campanulids</taxon>
        <taxon>Asterales</taxon>
        <taxon>Asteraceae</taxon>
        <taxon>Asteroideae</taxon>
        <taxon>Heliantheae alliance</taxon>
        <taxon>Eupatorieae</taxon>
        <taxon>Mikania</taxon>
    </lineage>
</organism>
<evidence type="ECO:0000259" key="13">
    <source>
        <dbReference type="PROSITE" id="PS50011"/>
    </source>
</evidence>
<comment type="catalytic activity">
    <reaction evidence="8">
        <text>L-threonyl-[protein] + ATP = O-phospho-L-threonyl-[protein] + ADP + H(+)</text>
        <dbReference type="Rhea" id="RHEA:46608"/>
        <dbReference type="Rhea" id="RHEA-COMP:11060"/>
        <dbReference type="Rhea" id="RHEA-COMP:11605"/>
        <dbReference type="ChEBI" id="CHEBI:15378"/>
        <dbReference type="ChEBI" id="CHEBI:30013"/>
        <dbReference type="ChEBI" id="CHEBI:30616"/>
        <dbReference type="ChEBI" id="CHEBI:61977"/>
        <dbReference type="ChEBI" id="CHEBI:456216"/>
        <dbReference type="EC" id="2.7.11.1"/>
    </reaction>
</comment>
<dbReference type="FunFam" id="3.30.200.20:FF:000228">
    <property type="entry name" value="Serine/threonine-protein kinase BIK1"/>
    <property type="match status" value="1"/>
</dbReference>
<dbReference type="AlphaFoldDB" id="A0A5N6LSR6"/>
<evidence type="ECO:0000256" key="1">
    <source>
        <dbReference type="ARBA" id="ARBA00004236"/>
    </source>
</evidence>